<comment type="caution">
    <text evidence="1">The sequence shown here is derived from an EMBL/GenBank/DDBJ whole genome shotgun (WGS) entry which is preliminary data.</text>
</comment>
<dbReference type="InterPro" id="IPR009734">
    <property type="entry name" value="Myoviridae_GpU"/>
</dbReference>
<dbReference type="PIRSF" id="PIRSF029208">
    <property type="entry name" value="Phage_tail_GPU"/>
    <property type="match status" value="1"/>
</dbReference>
<organism evidence="1 2">
    <name type="scientific">Paraburkholderia bryophila</name>
    <dbReference type="NCBI Taxonomy" id="420952"/>
    <lineage>
        <taxon>Bacteria</taxon>
        <taxon>Pseudomonadati</taxon>
        <taxon>Pseudomonadota</taxon>
        <taxon>Betaproteobacteria</taxon>
        <taxon>Burkholderiales</taxon>
        <taxon>Burkholderiaceae</taxon>
        <taxon>Paraburkholderia</taxon>
    </lineage>
</organism>
<evidence type="ECO:0000313" key="2">
    <source>
        <dbReference type="Proteomes" id="UP000248918"/>
    </source>
</evidence>
<dbReference type="RefSeq" id="WP_111935738.1">
    <property type="nucleotide sequence ID" value="NZ_CADFFP010000044.1"/>
</dbReference>
<evidence type="ECO:0008006" key="3">
    <source>
        <dbReference type="Google" id="ProtNLM"/>
    </source>
</evidence>
<proteinExistence type="predicted"/>
<dbReference type="Pfam" id="PF06995">
    <property type="entry name" value="Phage_P2_GpU"/>
    <property type="match status" value="1"/>
</dbReference>
<accession>A0A329B6V9</accession>
<dbReference type="InterPro" id="IPR016912">
    <property type="entry name" value="Phage_P2_GpU"/>
</dbReference>
<protein>
    <recommendedName>
        <fullName evidence="3">Phage protein U</fullName>
    </recommendedName>
</protein>
<name>A0A329B6V9_9BURK</name>
<reference evidence="1 2" key="1">
    <citation type="submission" date="2018-06" db="EMBL/GenBank/DDBJ databases">
        <title>Genomic Encyclopedia of Type Strains, Phase III (KMG-III): the genomes of soil and plant-associated and newly described type strains.</title>
        <authorList>
            <person name="Whitman W."/>
        </authorList>
    </citation>
    <scope>NUCLEOTIDE SEQUENCE [LARGE SCALE GENOMIC DNA]</scope>
    <source>
        <strain evidence="1 2">LMG 23644</strain>
    </source>
</reference>
<dbReference type="EMBL" id="QLTK01000046">
    <property type="protein sequence ID" value="RAS17397.1"/>
    <property type="molecule type" value="Genomic_DNA"/>
</dbReference>
<dbReference type="OrthoDB" id="1550902at2"/>
<evidence type="ECO:0000313" key="1">
    <source>
        <dbReference type="EMBL" id="RAS17397.1"/>
    </source>
</evidence>
<dbReference type="AlphaFoldDB" id="A0A329B6V9"/>
<gene>
    <name evidence="1" type="ORF">BX591_14633</name>
</gene>
<sequence length="143" mass="15568">MMMSLDQFVFSLTSAPFKELQRQRNWKHRTSSRVGARDSSQFVGVGDDTITLAGTVAPESVGSIASIKELATMGDAGDAYVLVDGAGNVYGAFTIDSLNETQTYHTTEGIPRKIEFSLTLKRVDDEALSMVKQKAQKADEADE</sequence>
<dbReference type="Proteomes" id="UP000248918">
    <property type="component" value="Unassembled WGS sequence"/>
</dbReference>